<dbReference type="InterPro" id="IPR001254">
    <property type="entry name" value="Trypsin_dom"/>
</dbReference>
<dbReference type="PROSITE" id="PS00134">
    <property type="entry name" value="TRYPSIN_HIS"/>
    <property type="match status" value="1"/>
</dbReference>
<dbReference type="SUPFAM" id="SSF50494">
    <property type="entry name" value="Trypsin-like serine proteases"/>
    <property type="match status" value="1"/>
</dbReference>
<dbReference type="InterPro" id="IPR043504">
    <property type="entry name" value="Peptidase_S1_PA_chymotrypsin"/>
</dbReference>
<evidence type="ECO:0000256" key="1">
    <source>
        <dbReference type="ARBA" id="ARBA00004613"/>
    </source>
</evidence>
<evidence type="ECO:0000256" key="4">
    <source>
        <dbReference type="ARBA" id="ARBA00022801"/>
    </source>
</evidence>
<gene>
    <name evidence="8" type="ORF">ACAOBT_LOCUS22713</name>
</gene>
<dbReference type="PROSITE" id="PS50240">
    <property type="entry name" value="TRYPSIN_DOM"/>
    <property type="match status" value="1"/>
</dbReference>
<feature type="domain" description="Peptidase S1" evidence="7">
    <location>
        <begin position="46"/>
        <end position="302"/>
    </location>
</feature>
<dbReference type="InterPro" id="IPR018114">
    <property type="entry name" value="TRYPSIN_HIS"/>
</dbReference>
<name>A0A9P0LMX3_ACAOB</name>
<dbReference type="InterPro" id="IPR009003">
    <property type="entry name" value="Peptidase_S1_PA"/>
</dbReference>
<keyword evidence="3" id="KW-0645">Protease</keyword>
<dbReference type="GO" id="GO:0006508">
    <property type="term" value="P:proteolysis"/>
    <property type="evidence" value="ECO:0007669"/>
    <property type="project" value="UniProtKB-KW"/>
</dbReference>
<dbReference type="EMBL" id="CAKOFQ010007234">
    <property type="protein sequence ID" value="CAH1995602.1"/>
    <property type="molecule type" value="Genomic_DNA"/>
</dbReference>
<dbReference type="SMART" id="SM00020">
    <property type="entry name" value="Tryp_SPc"/>
    <property type="match status" value="1"/>
</dbReference>
<feature type="signal peptide" evidence="6">
    <location>
        <begin position="1"/>
        <end position="26"/>
    </location>
</feature>
<reference evidence="8" key="1">
    <citation type="submission" date="2022-03" db="EMBL/GenBank/DDBJ databases">
        <authorList>
            <person name="Sayadi A."/>
        </authorList>
    </citation>
    <scope>NUCLEOTIDE SEQUENCE</scope>
</reference>
<dbReference type="InterPro" id="IPR050127">
    <property type="entry name" value="Serine_Proteases_S1"/>
</dbReference>
<keyword evidence="2" id="KW-0964">Secreted</keyword>
<dbReference type="Gene3D" id="2.40.10.10">
    <property type="entry name" value="Trypsin-like serine proteases"/>
    <property type="match status" value="2"/>
</dbReference>
<dbReference type="InterPro" id="IPR001314">
    <property type="entry name" value="Peptidase_S1A"/>
</dbReference>
<dbReference type="GO" id="GO:0004252">
    <property type="term" value="F:serine-type endopeptidase activity"/>
    <property type="evidence" value="ECO:0007669"/>
    <property type="project" value="InterPro"/>
</dbReference>
<keyword evidence="4" id="KW-0378">Hydrolase</keyword>
<dbReference type="Proteomes" id="UP001152888">
    <property type="component" value="Unassembled WGS sequence"/>
</dbReference>
<accession>A0A9P0LMX3</accession>
<evidence type="ECO:0000259" key="7">
    <source>
        <dbReference type="PROSITE" id="PS50240"/>
    </source>
</evidence>
<dbReference type="AlphaFoldDB" id="A0A9P0LMX3"/>
<comment type="caution">
    <text evidence="8">The sequence shown here is derived from an EMBL/GenBank/DDBJ whole genome shotgun (WGS) entry which is preliminary data.</text>
</comment>
<feature type="chain" id="PRO_5040492853" description="Peptidase S1 domain-containing protein" evidence="6">
    <location>
        <begin position="27"/>
        <end position="338"/>
    </location>
</feature>
<evidence type="ECO:0000256" key="6">
    <source>
        <dbReference type="SAM" id="SignalP"/>
    </source>
</evidence>
<dbReference type="GO" id="GO:0005615">
    <property type="term" value="C:extracellular space"/>
    <property type="evidence" value="ECO:0007669"/>
    <property type="project" value="TreeGrafter"/>
</dbReference>
<evidence type="ECO:0000313" key="8">
    <source>
        <dbReference type="EMBL" id="CAH1995602.1"/>
    </source>
</evidence>
<evidence type="ECO:0000256" key="5">
    <source>
        <dbReference type="ARBA" id="ARBA00022825"/>
    </source>
</evidence>
<protein>
    <recommendedName>
        <fullName evidence="7">Peptidase S1 domain-containing protein</fullName>
    </recommendedName>
</protein>
<sequence>MSLPRSHTVFYHLIIFISSAFIRAKSQNTTECHNTDLGKSLVIITPQFPAVFCTGTLLNGKYVLTAAHCLLRTRLYVYAGLGEDSTNEEQMVKSEVQDYHVHSGYNRITMVNDVAVVHLKTHIDESDSIKYVHFRISTIPAYEWDSCKDGAFVMGLMQANASSTSGAIYCSSATVYPGTECAEVYKKGRFERDMCVLLDFRDLGCVGEPGGPVFCGDAQIGLISWGGCASGMLCKVWGMPTQKSKNVGLGVGKRLLKGMDDRLCAGGGCAKANMNNPKPFNGFPFAVVNVDKKINFMRQYAGEIRADAGVASLQTRFSWSIIAYNFVALIMLAKPVIA</sequence>
<keyword evidence="9" id="KW-1185">Reference proteome</keyword>
<dbReference type="Pfam" id="PF00089">
    <property type="entry name" value="Trypsin"/>
    <property type="match status" value="1"/>
</dbReference>
<keyword evidence="5" id="KW-0720">Serine protease</keyword>
<dbReference type="OrthoDB" id="7726766at2759"/>
<evidence type="ECO:0000256" key="3">
    <source>
        <dbReference type="ARBA" id="ARBA00022670"/>
    </source>
</evidence>
<organism evidence="8 9">
    <name type="scientific">Acanthoscelides obtectus</name>
    <name type="common">Bean weevil</name>
    <name type="synonym">Bruchus obtectus</name>
    <dbReference type="NCBI Taxonomy" id="200917"/>
    <lineage>
        <taxon>Eukaryota</taxon>
        <taxon>Metazoa</taxon>
        <taxon>Ecdysozoa</taxon>
        <taxon>Arthropoda</taxon>
        <taxon>Hexapoda</taxon>
        <taxon>Insecta</taxon>
        <taxon>Pterygota</taxon>
        <taxon>Neoptera</taxon>
        <taxon>Endopterygota</taxon>
        <taxon>Coleoptera</taxon>
        <taxon>Polyphaga</taxon>
        <taxon>Cucujiformia</taxon>
        <taxon>Chrysomeloidea</taxon>
        <taxon>Chrysomelidae</taxon>
        <taxon>Bruchinae</taxon>
        <taxon>Bruchini</taxon>
        <taxon>Acanthoscelides</taxon>
    </lineage>
</organism>
<proteinExistence type="predicted"/>
<dbReference type="PRINTS" id="PR00722">
    <property type="entry name" value="CHYMOTRYPSIN"/>
</dbReference>
<evidence type="ECO:0000256" key="2">
    <source>
        <dbReference type="ARBA" id="ARBA00022525"/>
    </source>
</evidence>
<evidence type="ECO:0000313" key="9">
    <source>
        <dbReference type="Proteomes" id="UP001152888"/>
    </source>
</evidence>
<dbReference type="PANTHER" id="PTHR24264:SF65">
    <property type="entry name" value="SRCR DOMAIN-CONTAINING PROTEIN"/>
    <property type="match status" value="1"/>
</dbReference>
<dbReference type="PANTHER" id="PTHR24264">
    <property type="entry name" value="TRYPSIN-RELATED"/>
    <property type="match status" value="1"/>
</dbReference>
<comment type="subcellular location">
    <subcellularLocation>
        <location evidence="1">Secreted</location>
    </subcellularLocation>
</comment>
<keyword evidence="6" id="KW-0732">Signal</keyword>